<dbReference type="PANTHER" id="PTHR30305:SF3">
    <property type="entry name" value="PROTEIN YJDM"/>
    <property type="match status" value="1"/>
</dbReference>
<dbReference type="InterPro" id="IPR013991">
    <property type="entry name" value="PhnaA_N_proteobac"/>
</dbReference>
<gene>
    <name evidence="2" type="ORF">HDE69_004742</name>
</gene>
<dbReference type="AlphaFoldDB" id="A0A7W8YY38"/>
<dbReference type="SMART" id="SM00782">
    <property type="entry name" value="PhnA_Zn_Ribbon"/>
    <property type="match status" value="1"/>
</dbReference>
<dbReference type="RefSeq" id="WP_183869738.1">
    <property type="nucleotide sequence ID" value="NZ_JACHCF010000014.1"/>
</dbReference>
<evidence type="ECO:0000313" key="3">
    <source>
        <dbReference type="Proteomes" id="UP000537718"/>
    </source>
</evidence>
<reference evidence="2 3" key="1">
    <citation type="submission" date="2020-08" db="EMBL/GenBank/DDBJ databases">
        <title>Genomic Encyclopedia of Type Strains, Phase IV (KMG-V): Genome sequencing to study the core and pangenomes of soil and plant-associated prokaryotes.</title>
        <authorList>
            <person name="Whitman W."/>
        </authorList>
    </citation>
    <scope>NUCLEOTIDE SEQUENCE [LARGE SCALE GENOMIC DNA]</scope>
    <source>
        <strain evidence="2 3">MP7CTX6</strain>
    </source>
</reference>
<comment type="caution">
    <text evidence="2">The sequence shown here is derived from an EMBL/GenBank/DDBJ whole genome shotgun (WGS) entry which is preliminary data.</text>
</comment>
<organism evidence="2 3">
    <name type="scientific">Pedobacter cryoconitis</name>
    <dbReference type="NCBI Taxonomy" id="188932"/>
    <lineage>
        <taxon>Bacteria</taxon>
        <taxon>Pseudomonadati</taxon>
        <taxon>Bacteroidota</taxon>
        <taxon>Sphingobacteriia</taxon>
        <taxon>Sphingobacteriales</taxon>
        <taxon>Sphingobacteriaceae</taxon>
        <taxon>Pedobacter</taxon>
    </lineage>
</organism>
<feature type="domain" description="PhnA protein N-terminal proteobacterial" evidence="1">
    <location>
        <begin position="6"/>
        <end position="52"/>
    </location>
</feature>
<dbReference type="Gene3D" id="2.30.30.40">
    <property type="entry name" value="SH3 Domains"/>
    <property type="match status" value="1"/>
</dbReference>
<dbReference type="SUPFAM" id="SSF82057">
    <property type="entry name" value="Prokaryotic SH3-related domain"/>
    <property type="match status" value="1"/>
</dbReference>
<dbReference type="InterPro" id="IPR013988">
    <property type="entry name" value="YjdM_C"/>
</dbReference>
<dbReference type="EMBL" id="JACHCF010000014">
    <property type="protein sequence ID" value="MBB5623655.1"/>
    <property type="molecule type" value="Genomic_DNA"/>
</dbReference>
<proteinExistence type="predicted"/>
<sequence length="194" mass="21795">MKLEEQLLKRSENQCELCGSGETLNLYEVPPQSSSNEDNCILICEKCLAQIDRKEELDSKHWSCLTTSMWSEVPGVQVVSWRMLNRLSNESWAMDNLDMMYLDEERLAWAKAAGGLDNDTDTVEVHKDSLGTLLQTGDTVVLTKSLDVKGSQLNAKMGTVVKNIRLVDNNTDQIEGKIEGQVIVILTKYVRKQG</sequence>
<accession>A0A7W8YY38</accession>
<dbReference type="Pfam" id="PF03831">
    <property type="entry name" value="YjdM"/>
    <property type="match status" value="1"/>
</dbReference>
<name>A0A7W8YY38_9SPHI</name>
<dbReference type="Proteomes" id="UP000537718">
    <property type="component" value="Unassembled WGS sequence"/>
</dbReference>
<protein>
    <submittedName>
        <fullName evidence="2">Protein PhnA</fullName>
    </submittedName>
</protein>
<evidence type="ECO:0000259" key="1">
    <source>
        <dbReference type="SMART" id="SM00782"/>
    </source>
</evidence>
<dbReference type="PANTHER" id="PTHR30305">
    <property type="entry name" value="PROTEIN YJDM-RELATED"/>
    <property type="match status" value="1"/>
</dbReference>
<evidence type="ECO:0000313" key="2">
    <source>
        <dbReference type="EMBL" id="MBB5623655.1"/>
    </source>
</evidence>